<organism evidence="1 2">
    <name type="scientific">Nitrosospira multiformis</name>
    <dbReference type="NCBI Taxonomy" id="1231"/>
    <lineage>
        <taxon>Bacteria</taxon>
        <taxon>Pseudomonadati</taxon>
        <taxon>Pseudomonadota</taxon>
        <taxon>Betaproteobacteria</taxon>
        <taxon>Nitrosomonadales</taxon>
        <taxon>Nitrosomonadaceae</taxon>
        <taxon>Nitrosospira</taxon>
    </lineage>
</organism>
<dbReference type="RefSeq" id="WP_074973860.1">
    <property type="nucleotide sequence ID" value="NZ_FPBZ01000004.1"/>
</dbReference>
<dbReference type="AlphaFoldDB" id="A0A1I7GBR3"/>
<reference evidence="1 2" key="1">
    <citation type="submission" date="2016-10" db="EMBL/GenBank/DDBJ databases">
        <authorList>
            <person name="de Groot N.N."/>
        </authorList>
    </citation>
    <scope>NUCLEOTIDE SEQUENCE [LARGE SCALE GENOMIC DNA]</scope>
    <source>
        <strain evidence="1 2">Nl14</strain>
    </source>
</reference>
<sequence length="66" mass="7762">MAKKEPVFIFKVRLFTPSLWMLNLLNVSSTHPQPDQRSLEVPTLKKYESCQLFRLWKQGDVEGEIL</sequence>
<gene>
    <name evidence="1" type="ORF">SAMN05216417_10494</name>
</gene>
<protein>
    <submittedName>
        <fullName evidence="1">Uncharacterized protein</fullName>
    </submittedName>
</protein>
<name>A0A1I7GBR3_9PROT</name>
<dbReference type="Proteomes" id="UP000182649">
    <property type="component" value="Unassembled WGS sequence"/>
</dbReference>
<proteinExistence type="predicted"/>
<dbReference type="EMBL" id="FPBZ01000004">
    <property type="protein sequence ID" value="SFU45865.1"/>
    <property type="molecule type" value="Genomic_DNA"/>
</dbReference>
<evidence type="ECO:0000313" key="1">
    <source>
        <dbReference type="EMBL" id="SFU45865.1"/>
    </source>
</evidence>
<evidence type="ECO:0000313" key="2">
    <source>
        <dbReference type="Proteomes" id="UP000182649"/>
    </source>
</evidence>
<accession>A0A1I7GBR3</accession>